<dbReference type="InterPro" id="IPR045162">
    <property type="entry name" value="Vps15-like"/>
</dbReference>
<dbReference type="InterPro" id="IPR015943">
    <property type="entry name" value="WD40/YVTN_repeat-like_dom_sf"/>
</dbReference>
<evidence type="ECO:0000256" key="5">
    <source>
        <dbReference type="ARBA" id="ARBA00022737"/>
    </source>
</evidence>
<dbReference type="EC" id="2.7.11.1" evidence="1"/>
<dbReference type="InterPro" id="IPR036322">
    <property type="entry name" value="WD40_repeat_dom_sf"/>
</dbReference>
<dbReference type="InterPro" id="IPR055231">
    <property type="entry name" value="2AA_helical"/>
</dbReference>
<evidence type="ECO:0000256" key="3">
    <source>
        <dbReference type="ARBA" id="ARBA00022574"/>
    </source>
</evidence>
<dbReference type="PROSITE" id="PS50082">
    <property type="entry name" value="WD_REPEATS_2"/>
    <property type="match status" value="1"/>
</dbReference>
<dbReference type="SUPFAM" id="SSF56112">
    <property type="entry name" value="Protein kinase-like (PK-like)"/>
    <property type="match status" value="1"/>
</dbReference>
<proteinExistence type="predicted"/>
<dbReference type="SMART" id="SM00320">
    <property type="entry name" value="WD40"/>
    <property type="match status" value="5"/>
</dbReference>
<feature type="compositionally biased region" description="Low complexity" evidence="11">
    <location>
        <begin position="1492"/>
        <end position="1506"/>
    </location>
</feature>
<dbReference type="Gene3D" id="1.25.10.10">
    <property type="entry name" value="Leucine-rich Repeat Variant"/>
    <property type="match status" value="1"/>
</dbReference>
<feature type="compositionally biased region" description="Polar residues" evidence="11">
    <location>
        <begin position="930"/>
        <end position="947"/>
    </location>
</feature>
<dbReference type="PROSITE" id="PS50294">
    <property type="entry name" value="WD_REPEATS_REGION"/>
    <property type="match status" value="1"/>
</dbReference>
<dbReference type="Gene3D" id="1.10.510.10">
    <property type="entry name" value="Transferase(Phosphotransferase) domain 1"/>
    <property type="match status" value="1"/>
</dbReference>
<dbReference type="InterPro" id="IPR011989">
    <property type="entry name" value="ARM-like"/>
</dbReference>
<sequence length="1569" mass="174853">MGQGYSLTSLSAGSATIDVPELADLDFEKSLGNARFMKCIRARRKDGLVVAKIVMKPSPNTKWDDYVQELNIERKELSDIPNALGYHRIQQTGMAGYLVRQYIHSSLYDRMSTRPFLDPIEKKWLAFQLLCAVRDCHTKNLYHGDIKTENILVTSWNWLFLTDFSSVYKPTYLPEDNPADFNFFFDTSSSSSARRTCYLAPERFLRPGEDSSGKSKLNWAMDIFSVGCVIAELFMEAPIFSLAQLFKYRSKEYDPSAHLDSIKDKDIREMIAHMIQLDPQDRYSAEEYLNFWKQRAFPEYFYSFLHQYMNLITDPTSGRRPLTAGQENLGEADDRIDRVYLDFDKVSFFLGFDTGQKTEQDQRPAIGPRANLFPLQIDIPNNRHQASASIHKPSDNGSLLFLTLVEASVRSTARATARLRAIELMLAFAERVPDEVKLDRILPFYMELLNDDQTEAVKVATLRAITQLLELVHTLTAVNAYVFPEYILLRLTTHVLSPKKNPSTWLRATYASCLSSLAATASRFLDMMQALRSEGSLAGSSHSEIGKLASSSYQHYQNLYDSARSDLMAQFEAHTTALLTDTETSVRRAFLGSISTLCVFFGSTRASDVILSHLNTYLNDRDWELKCAFFETIVGVATYVGGPSLEEFILPLMVQSLTDPEETVIERVLRSFSAVAGLGLFQRSTTWELVDIVGRFSMHPNTWIREAAVEFISAASKYLSVADSHGIIIPLIKVYLISPPSDLSELILLDTLKKPLPRLVFDMALTWSLKTEKGVFWKAAQLQRTFTFGAGDHNLPTVSGQNLGPRAFNRIPKNEEDEQWIQRLRNAGMEHEDEFKLVALREFIWRVAHRKSQVDAGATPSQLNAVIQLSSVKATMNNVVFDQGPAKYKQTAQRQNGNDQRHRTIAEALQDATSQASDSPPVQDGARATPLQTSPTTIASRPVTTQDPDPRLPSPTGLDVPKPKSGLSPLSGPTVASSIDSKASFRLTEHNHPITRKGSAINLMGRIETSGKAIAELGYTQENVFGQVAAGVSGREVKRTSNLGPSKDQSLRNSPRTKQLTAHNYSGNDPTVLRLLDSLYLDTYPIDYVEFGPIVSHHKKPIKRAGGQTVPGPWRPDGNLVAFLGEHTAAINRVVVSADHSFFITGSDDGMVKVWDTSRLERNTTHRSRHTFKHALGARVTSLTFVEGTHCFVSTGSDGSINIVRVDITQRHDEASQNSPRYGKLRTIREYSLPNGEHSVWCEHFKEGTTSVLILATNKCRIVALELRTMNELYVLNNPLHHGTPLCFCVDKKHHWLLVGTSHGILDLWDLRFKLRLKAWGFPAGSPIHRISLVPSKSTRQHKVAIAGGTGQGEVTIWDMEKVLCTNVYRTGLSKENIKGYKLMENDEERSGGMLGRFASSSEPSSNAGMDRGIRAIAMGLHILEGSDPRFYFFVSAGPDWKVRFWDSNRHESSMVVSGMELEEGRPSYAVSQPSHDLTVVSETLLPPPPISGSSSTASTPVASPARGAVAGSAAKRSGREKARSSIISMQQQHLLKSHLDTVTDVALLESPYGMVVSVDRSGLIYVFS</sequence>
<dbReference type="FunFam" id="1.10.510.10:FF:000497">
    <property type="entry name" value="Phosphoinositide 3-kinase regulatory subunit"/>
    <property type="match status" value="1"/>
</dbReference>
<dbReference type="Gene3D" id="2.130.10.10">
    <property type="entry name" value="YVTN repeat-like/Quinoprotein amine dehydrogenase"/>
    <property type="match status" value="2"/>
</dbReference>
<accession>A0A4Z1PPQ1</accession>
<dbReference type="GO" id="GO:0016236">
    <property type="term" value="P:macroautophagy"/>
    <property type="evidence" value="ECO:0007669"/>
    <property type="project" value="InterPro"/>
</dbReference>
<dbReference type="Pfam" id="PF00400">
    <property type="entry name" value="WD40"/>
    <property type="match status" value="1"/>
</dbReference>
<dbReference type="SUPFAM" id="SSF48371">
    <property type="entry name" value="ARM repeat"/>
    <property type="match status" value="1"/>
</dbReference>
<evidence type="ECO:0000256" key="11">
    <source>
        <dbReference type="SAM" id="MobiDB-lite"/>
    </source>
</evidence>
<organism evidence="13 14">
    <name type="scientific">Venturia nashicola</name>
    <dbReference type="NCBI Taxonomy" id="86259"/>
    <lineage>
        <taxon>Eukaryota</taxon>
        <taxon>Fungi</taxon>
        <taxon>Dikarya</taxon>
        <taxon>Ascomycota</taxon>
        <taxon>Pezizomycotina</taxon>
        <taxon>Dothideomycetes</taxon>
        <taxon>Pleosporomycetidae</taxon>
        <taxon>Venturiales</taxon>
        <taxon>Venturiaceae</taxon>
        <taxon>Venturia</taxon>
    </lineage>
</organism>
<dbReference type="GO" id="GO:0034272">
    <property type="term" value="C:phosphatidylinositol 3-kinase complex, class III, type II"/>
    <property type="evidence" value="ECO:0007669"/>
    <property type="project" value="TreeGrafter"/>
</dbReference>
<keyword evidence="8" id="KW-0067">ATP-binding</keyword>
<dbReference type="SUPFAM" id="SSF50978">
    <property type="entry name" value="WD40 repeat-like"/>
    <property type="match status" value="1"/>
</dbReference>
<dbReference type="GO" id="GO:0005524">
    <property type="term" value="F:ATP binding"/>
    <property type="evidence" value="ECO:0007669"/>
    <property type="project" value="UniProtKB-KW"/>
</dbReference>
<keyword evidence="5" id="KW-0677">Repeat</keyword>
<evidence type="ECO:0000256" key="2">
    <source>
        <dbReference type="ARBA" id="ARBA00022527"/>
    </source>
</evidence>
<feature type="region of interest" description="Disordered" evidence="11">
    <location>
        <begin position="911"/>
        <end position="977"/>
    </location>
</feature>
<evidence type="ECO:0000259" key="12">
    <source>
        <dbReference type="PROSITE" id="PS50011"/>
    </source>
</evidence>
<evidence type="ECO:0000256" key="8">
    <source>
        <dbReference type="ARBA" id="ARBA00022840"/>
    </source>
</evidence>
<evidence type="ECO:0000256" key="10">
    <source>
        <dbReference type="PROSITE-ProRule" id="PRU00221"/>
    </source>
</evidence>
<evidence type="ECO:0000256" key="7">
    <source>
        <dbReference type="ARBA" id="ARBA00022777"/>
    </source>
</evidence>
<keyword evidence="3 10" id="KW-0853">WD repeat</keyword>
<gene>
    <name evidence="13" type="ORF">E6O75_ATG03753</name>
</gene>
<dbReference type="GO" id="GO:0034271">
    <property type="term" value="C:phosphatidylinositol 3-kinase complex, class III, type I"/>
    <property type="evidence" value="ECO:0007669"/>
    <property type="project" value="TreeGrafter"/>
</dbReference>
<dbReference type="Pfam" id="PF22956">
    <property type="entry name" value="VPS15-like_hel"/>
    <property type="match status" value="1"/>
</dbReference>
<dbReference type="PANTHER" id="PTHR17583:SF0">
    <property type="entry name" value="PHOSPHOINOSITIDE 3-KINASE REGULATORY SUBUNIT 4"/>
    <property type="match status" value="1"/>
</dbReference>
<evidence type="ECO:0000256" key="9">
    <source>
        <dbReference type="PROSITE-ProRule" id="PRU00103"/>
    </source>
</evidence>
<name>A0A4Z1PPQ1_9PEZI</name>
<dbReference type="PROSITE" id="PS00108">
    <property type="entry name" value="PROTEIN_KINASE_ST"/>
    <property type="match status" value="1"/>
</dbReference>
<reference evidence="13 14" key="1">
    <citation type="submission" date="2019-04" db="EMBL/GenBank/DDBJ databases">
        <title>High contiguity whole genome sequence and gene annotation resource for two Venturia nashicola isolates.</title>
        <authorList>
            <person name="Prokchorchik M."/>
            <person name="Won K."/>
            <person name="Lee Y."/>
            <person name="Choi E.D."/>
            <person name="Segonzac C."/>
            <person name="Sohn K.H."/>
        </authorList>
    </citation>
    <scope>NUCLEOTIDE SEQUENCE [LARGE SCALE GENOMIC DNA]</scope>
    <source>
        <strain evidence="13 14">PRI2</strain>
    </source>
</reference>
<evidence type="ECO:0000256" key="1">
    <source>
        <dbReference type="ARBA" id="ARBA00012513"/>
    </source>
</evidence>
<dbReference type="GO" id="GO:0071561">
    <property type="term" value="C:nucleus-vacuole junction"/>
    <property type="evidence" value="ECO:0007669"/>
    <property type="project" value="TreeGrafter"/>
</dbReference>
<feature type="compositionally biased region" description="Polar residues" evidence="11">
    <location>
        <begin position="911"/>
        <end position="920"/>
    </location>
</feature>
<dbReference type="CDD" id="cd13980">
    <property type="entry name" value="STKc_Vps15"/>
    <property type="match status" value="1"/>
</dbReference>
<dbReference type="InterPro" id="IPR008271">
    <property type="entry name" value="Ser/Thr_kinase_AS"/>
</dbReference>
<dbReference type="PROSITE" id="PS50011">
    <property type="entry name" value="PROTEIN_KINASE_DOM"/>
    <property type="match status" value="1"/>
</dbReference>
<dbReference type="SMART" id="SM00220">
    <property type="entry name" value="S_TKc"/>
    <property type="match status" value="1"/>
</dbReference>
<protein>
    <recommendedName>
        <fullName evidence="1">non-specific serine/threonine protein kinase</fullName>
        <ecNumber evidence="1">2.7.11.1</ecNumber>
    </recommendedName>
</protein>
<dbReference type="GO" id="GO:0004674">
    <property type="term" value="F:protein serine/threonine kinase activity"/>
    <property type="evidence" value="ECO:0007669"/>
    <property type="project" value="UniProtKB-KW"/>
</dbReference>
<keyword evidence="2" id="KW-0723">Serine/threonine-protein kinase</keyword>
<dbReference type="Proteomes" id="UP000298493">
    <property type="component" value="Unassembled WGS sequence"/>
</dbReference>
<dbReference type="InterPro" id="IPR000719">
    <property type="entry name" value="Prot_kinase_dom"/>
</dbReference>
<dbReference type="EMBL" id="SNSC02000003">
    <property type="protein sequence ID" value="TID25890.1"/>
    <property type="molecule type" value="Genomic_DNA"/>
</dbReference>
<comment type="caution">
    <text evidence="13">The sequence shown here is derived from an EMBL/GenBank/DDBJ whole genome shotgun (WGS) entry which is preliminary data.</text>
</comment>
<keyword evidence="6" id="KW-0547">Nucleotide-binding</keyword>
<dbReference type="STRING" id="86259.A0A4Z1PPQ1"/>
<evidence type="ECO:0000313" key="14">
    <source>
        <dbReference type="Proteomes" id="UP000298493"/>
    </source>
</evidence>
<dbReference type="InterPro" id="IPR021133">
    <property type="entry name" value="HEAT_type_2"/>
</dbReference>
<evidence type="ECO:0000256" key="6">
    <source>
        <dbReference type="ARBA" id="ARBA00022741"/>
    </source>
</evidence>
<feature type="compositionally biased region" description="Polar residues" evidence="11">
    <location>
        <begin position="1040"/>
        <end position="1065"/>
    </location>
</feature>
<feature type="repeat" description="WD" evidence="10">
    <location>
        <begin position="1124"/>
        <end position="1165"/>
    </location>
</feature>
<feature type="domain" description="Protein kinase" evidence="12">
    <location>
        <begin position="25"/>
        <end position="309"/>
    </location>
</feature>
<dbReference type="GO" id="GO:0006623">
    <property type="term" value="P:protein targeting to vacuole"/>
    <property type="evidence" value="ECO:0007669"/>
    <property type="project" value="TreeGrafter"/>
</dbReference>
<dbReference type="InterPro" id="IPR011009">
    <property type="entry name" value="Kinase-like_dom_sf"/>
</dbReference>
<evidence type="ECO:0000313" key="13">
    <source>
        <dbReference type="EMBL" id="TID25890.1"/>
    </source>
</evidence>
<feature type="repeat" description="HEAT" evidence="9">
    <location>
        <begin position="441"/>
        <end position="479"/>
    </location>
</feature>
<dbReference type="FunFam" id="1.25.10.10:FF:000342">
    <property type="entry name" value="Serine/threonine-protein kinase VPS15"/>
    <property type="match status" value="1"/>
</dbReference>
<feature type="region of interest" description="Disordered" evidence="11">
    <location>
        <begin position="1033"/>
        <end position="1065"/>
    </location>
</feature>
<dbReference type="PANTHER" id="PTHR17583">
    <property type="entry name" value="PHOSPHOINOSITIDE 3-KINASE REGULATORY SUBUNIT 4"/>
    <property type="match status" value="1"/>
</dbReference>
<keyword evidence="7" id="KW-0418">Kinase</keyword>
<dbReference type="InterPro" id="IPR016024">
    <property type="entry name" value="ARM-type_fold"/>
</dbReference>
<dbReference type="InterPro" id="IPR001680">
    <property type="entry name" value="WD40_rpt"/>
</dbReference>
<dbReference type="GO" id="GO:0005770">
    <property type="term" value="C:late endosome"/>
    <property type="evidence" value="ECO:0007669"/>
    <property type="project" value="TreeGrafter"/>
</dbReference>
<dbReference type="Pfam" id="PF00069">
    <property type="entry name" value="Pkinase"/>
    <property type="match status" value="1"/>
</dbReference>
<dbReference type="PROSITE" id="PS50077">
    <property type="entry name" value="HEAT_REPEAT"/>
    <property type="match status" value="1"/>
</dbReference>
<keyword evidence="14" id="KW-1185">Reference proteome</keyword>
<dbReference type="GO" id="GO:0045324">
    <property type="term" value="P:late endosome to vacuole transport"/>
    <property type="evidence" value="ECO:0007669"/>
    <property type="project" value="InterPro"/>
</dbReference>
<keyword evidence="4" id="KW-0808">Transferase</keyword>
<feature type="region of interest" description="Disordered" evidence="11">
    <location>
        <begin position="1487"/>
        <end position="1524"/>
    </location>
</feature>
<evidence type="ECO:0000256" key="4">
    <source>
        <dbReference type="ARBA" id="ARBA00022679"/>
    </source>
</evidence>